<feature type="compositionally biased region" description="Low complexity" evidence="1">
    <location>
        <begin position="115"/>
        <end position="127"/>
    </location>
</feature>
<dbReference type="Gene3D" id="2.60.40.3960">
    <property type="entry name" value="Velvet domain"/>
    <property type="match status" value="1"/>
</dbReference>
<evidence type="ECO:0008006" key="4">
    <source>
        <dbReference type="Google" id="ProtNLM"/>
    </source>
</evidence>
<dbReference type="AlphaFoldDB" id="A0A074VSQ4"/>
<reference evidence="2 3" key="1">
    <citation type="journal article" date="2014" name="BMC Genomics">
        <title>Genome sequencing of four Aureobasidium pullulans varieties: biotechnological potential, stress tolerance, and description of new species.</title>
        <authorList>
            <person name="Gostin Ar C."/>
            <person name="Ohm R.A."/>
            <person name="Kogej T."/>
            <person name="Sonjak S."/>
            <person name="Turk M."/>
            <person name="Zajc J."/>
            <person name="Zalar P."/>
            <person name="Grube M."/>
            <person name="Sun H."/>
            <person name="Han J."/>
            <person name="Sharma A."/>
            <person name="Chiniquy J."/>
            <person name="Ngan C.Y."/>
            <person name="Lipzen A."/>
            <person name="Barry K."/>
            <person name="Grigoriev I.V."/>
            <person name="Gunde-Cimerman N."/>
        </authorList>
    </citation>
    <scope>NUCLEOTIDE SEQUENCE [LARGE SCALE GENOMIC DNA]</scope>
    <source>
        <strain evidence="2 3">CBS 110374</strain>
    </source>
</reference>
<feature type="compositionally biased region" description="Polar residues" evidence="1">
    <location>
        <begin position="1"/>
        <end position="25"/>
    </location>
</feature>
<dbReference type="InterPro" id="IPR038491">
    <property type="entry name" value="Velvet_dom_sf"/>
</dbReference>
<feature type="region of interest" description="Disordered" evidence="1">
    <location>
        <begin position="1"/>
        <end position="57"/>
    </location>
</feature>
<dbReference type="RefSeq" id="XP_040879297.1">
    <property type="nucleotide sequence ID" value="XM_041028253.1"/>
</dbReference>
<feature type="region of interest" description="Disordered" evidence="1">
    <location>
        <begin position="69"/>
        <end position="148"/>
    </location>
</feature>
<evidence type="ECO:0000313" key="2">
    <source>
        <dbReference type="EMBL" id="KEQ62274.1"/>
    </source>
</evidence>
<dbReference type="HOGENOM" id="CLU_092470_0_0_1"/>
<feature type="compositionally biased region" description="Low complexity" evidence="1">
    <location>
        <begin position="69"/>
        <end position="82"/>
    </location>
</feature>
<feature type="compositionally biased region" description="Basic and acidic residues" evidence="1">
    <location>
        <begin position="92"/>
        <end position="111"/>
    </location>
</feature>
<dbReference type="EMBL" id="KL584835">
    <property type="protein sequence ID" value="KEQ62274.1"/>
    <property type="molecule type" value="Genomic_DNA"/>
</dbReference>
<dbReference type="Proteomes" id="UP000030672">
    <property type="component" value="Unassembled WGS sequence"/>
</dbReference>
<evidence type="ECO:0000256" key="1">
    <source>
        <dbReference type="SAM" id="MobiDB-lite"/>
    </source>
</evidence>
<gene>
    <name evidence="2" type="ORF">M437DRAFT_85171</name>
</gene>
<keyword evidence="3" id="KW-1185">Reference proteome</keyword>
<protein>
    <recommendedName>
        <fullName evidence="4">Velvet domain-containing protein</fullName>
    </recommendedName>
</protein>
<feature type="compositionally biased region" description="Basic residues" evidence="1">
    <location>
        <begin position="32"/>
        <end position="50"/>
    </location>
</feature>
<organism evidence="2 3">
    <name type="scientific">Aureobasidium melanogenum (strain CBS 110374)</name>
    <name type="common">Aureobasidium pullulans var. melanogenum</name>
    <dbReference type="NCBI Taxonomy" id="1043003"/>
    <lineage>
        <taxon>Eukaryota</taxon>
        <taxon>Fungi</taxon>
        <taxon>Dikarya</taxon>
        <taxon>Ascomycota</taxon>
        <taxon>Pezizomycotina</taxon>
        <taxon>Dothideomycetes</taxon>
        <taxon>Dothideomycetidae</taxon>
        <taxon>Dothideales</taxon>
        <taxon>Saccotheciaceae</taxon>
        <taxon>Aureobasidium</taxon>
    </lineage>
</organism>
<proteinExistence type="predicted"/>
<evidence type="ECO:0000313" key="3">
    <source>
        <dbReference type="Proteomes" id="UP000030672"/>
    </source>
</evidence>
<dbReference type="GeneID" id="63921626"/>
<name>A0A074VSQ4_AURM1</name>
<sequence length="271" mass="29926">MARPQSSASRHSRQNTDQAPPQARNTAVARAHNTRSRRPSVRRQHQHNRHHLSEEDRFLELRRSARIARQQQDQLREAQAQEQHQDSTMADVARRTYARNDHGPRSVEHRRSSTRTDTSTHSRQQSSASPYTLTITCAPPSSVSPSTPFTTRILITTPRRRTPQNLLAVVSLTSASGTPLPAGHLLTTSPSAKLMDSVSEPSRSDISALGRSARGEIVGAAGFEGLCVREQGEYRVRVTIARMEGDGWEAVAEVDSGVFRVVGRSVNGVKC</sequence>
<feature type="compositionally biased region" description="Low complexity" evidence="1">
    <location>
        <begin position="136"/>
        <end position="148"/>
    </location>
</feature>
<accession>A0A074VSQ4</accession>